<dbReference type="InterPro" id="IPR011234">
    <property type="entry name" value="Fumarylacetoacetase-like_C"/>
</dbReference>
<proteinExistence type="predicted"/>
<dbReference type="InterPro" id="IPR036663">
    <property type="entry name" value="Fumarylacetoacetase_C_sf"/>
</dbReference>
<keyword evidence="5 13" id="KW-0479">Metal-binding</keyword>
<comment type="caution">
    <text evidence="16">The sequence shown here is derived from an EMBL/GenBank/DDBJ whole genome shotgun (WGS) entry which is preliminary data.</text>
</comment>
<evidence type="ECO:0000256" key="13">
    <source>
        <dbReference type="PIRSR" id="PIRSR605959-3"/>
    </source>
</evidence>
<dbReference type="InterPro" id="IPR036462">
    <property type="entry name" value="Fumarylacetoacetase_N_sf"/>
</dbReference>
<feature type="binding site" evidence="13">
    <location>
        <position position="249"/>
    </location>
    <ligand>
        <name>Ca(2+)</name>
        <dbReference type="ChEBI" id="CHEBI:29108"/>
    </ligand>
</feature>
<feature type="binding site" evidence="13">
    <location>
        <position position="217"/>
    </location>
    <ligand>
        <name>Ca(2+)</name>
        <dbReference type="ChEBI" id="CHEBI:29108"/>
    </ligand>
</feature>
<dbReference type="GO" id="GO:0006572">
    <property type="term" value="P:L-tyrosine catabolic process"/>
    <property type="evidence" value="ECO:0007669"/>
    <property type="project" value="UniProtKB-KW"/>
</dbReference>
<evidence type="ECO:0000313" key="17">
    <source>
        <dbReference type="Proteomes" id="UP000238326"/>
    </source>
</evidence>
<evidence type="ECO:0000256" key="7">
    <source>
        <dbReference type="ARBA" id="ARBA00022837"/>
    </source>
</evidence>
<reference evidence="16 17" key="1">
    <citation type="submission" date="2018-03" db="EMBL/GenBank/DDBJ databases">
        <title>Comparative genomics illustrates the genes involved in a hyperalkaliphilic mechanisms of Serpentinomonas isolated from highly-alkaline calcium-rich serpentinized springs.</title>
        <authorList>
            <person name="Suzuki S."/>
            <person name="Ishii S."/>
            <person name="Walworth N."/>
            <person name="Bird L."/>
            <person name="Kuenen J.G."/>
            <person name="Nealson K.H."/>
        </authorList>
    </citation>
    <scope>NUCLEOTIDE SEQUENCE [LARGE SCALE GENOMIC DNA]</scope>
    <source>
        <strain evidence="16 17">83</strain>
    </source>
</reference>
<dbReference type="OrthoDB" id="3766879at2"/>
<dbReference type="GO" id="GO:0004334">
    <property type="term" value="F:fumarylacetoacetase activity"/>
    <property type="evidence" value="ECO:0007669"/>
    <property type="project" value="UniProtKB-EC"/>
</dbReference>
<comment type="cofactor">
    <cofactor evidence="2 13">
        <name>Mg(2+)</name>
        <dbReference type="ChEBI" id="CHEBI:18420"/>
    </cofactor>
</comment>
<evidence type="ECO:0000259" key="15">
    <source>
        <dbReference type="Pfam" id="PF09298"/>
    </source>
</evidence>
<evidence type="ECO:0000256" key="4">
    <source>
        <dbReference type="ARBA" id="ARBA00012094"/>
    </source>
</evidence>
<feature type="binding site" evidence="13">
    <location>
        <position position="249"/>
    </location>
    <ligand>
        <name>Mg(2+)</name>
        <dbReference type="ChEBI" id="CHEBI:18420"/>
    </ligand>
</feature>
<dbReference type="RefSeq" id="WP_105729321.1">
    <property type="nucleotide sequence ID" value="NZ_PVLR01000018.1"/>
</dbReference>
<keyword evidence="7 13" id="KW-0106">Calcium</keyword>
<dbReference type="InterPro" id="IPR005959">
    <property type="entry name" value="Fumarylacetoacetase"/>
</dbReference>
<evidence type="ECO:0000313" key="16">
    <source>
        <dbReference type="EMBL" id="PRD69166.1"/>
    </source>
</evidence>
<dbReference type="Proteomes" id="UP000238326">
    <property type="component" value="Unassembled WGS sequence"/>
</dbReference>
<dbReference type="Pfam" id="PF01557">
    <property type="entry name" value="FAA_hydrolase"/>
    <property type="match status" value="1"/>
</dbReference>
<feature type="binding site" evidence="12">
    <location>
        <position position="260"/>
    </location>
    <ligand>
        <name>substrate</name>
    </ligand>
</feature>
<dbReference type="GO" id="GO:0006559">
    <property type="term" value="P:L-phenylalanine catabolic process"/>
    <property type="evidence" value="ECO:0007669"/>
    <property type="project" value="UniProtKB-UniPathway"/>
</dbReference>
<dbReference type="GO" id="GO:1902000">
    <property type="term" value="P:homogentisate catabolic process"/>
    <property type="evidence" value="ECO:0007669"/>
    <property type="project" value="TreeGrafter"/>
</dbReference>
<keyword evidence="6" id="KW-0378">Hydrolase</keyword>
<dbReference type="AlphaFoldDB" id="A0A2S9KFH3"/>
<dbReference type="NCBIfam" id="TIGR01266">
    <property type="entry name" value="fum_ac_acetase"/>
    <property type="match status" value="1"/>
</dbReference>
<evidence type="ECO:0000256" key="2">
    <source>
        <dbReference type="ARBA" id="ARBA00001946"/>
    </source>
</evidence>
<keyword evidence="10" id="KW-0585">Phenylalanine catabolism</keyword>
<evidence type="ECO:0000256" key="1">
    <source>
        <dbReference type="ARBA" id="ARBA00001913"/>
    </source>
</evidence>
<evidence type="ECO:0000256" key="11">
    <source>
        <dbReference type="PIRSR" id="PIRSR605959-1"/>
    </source>
</evidence>
<dbReference type="SUPFAM" id="SSF56529">
    <property type="entry name" value="FAH"/>
    <property type="match status" value="1"/>
</dbReference>
<feature type="binding site" evidence="13">
    <location>
        <position position="215"/>
    </location>
    <ligand>
        <name>Ca(2+)</name>
        <dbReference type="ChEBI" id="CHEBI:29108"/>
    </ligand>
</feature>
<feature type="binding site" evidence="13">
    <location>
        <position position="143"/>
    </location>
    <ligand>
        <name>Ca(2+)</name>
        <dbReference type="ChEBI" id="CHEBI:29108"/>
    </ligand>
</feature>
<evidence type="ECO:0000256" key="8">
    <source>
        <dbReference type="ARBA" id="ARBA00022842"/>
    </source>
</evidence>
<evidence type="ECO:0000256" key="12">
    <source>
        <dbReference type="PIRSR" id="PIRSR605959-2"/>
    </source>
</evidence>
<dbReference type="PANTHER" id="PTHR43069:SF2">
    <property type="entry name" value="FUMARYLACETOACETASE"/>
    <property type="match status" value="1"/>
</dbReference>
<dbReference type="Gene3D" id="2.30.30.230">
    <property type="entry name" value="Fumarylacetoacetase, N-terminal domain"/>
    <property type="match status" value="1"/>
</dbReference>
<keyword evidence="8 13" id="KW-0460">Magnesium</keyword>
<dbReference type="InterPro" id="IPR015377">
    <property type="entry name" value="Fumarylacetoacetase_N"/>
</dbReference>
<sequence>MSLLNHTHDPAARSWVQSANAAGSDFPIQNLPFCVFRRRGSGAAFRGGVAIGDQVIDLAQLGAAGALQGLAAEAALAGAGASLNPLMALGPAAWQALRHGLFDLLKADAPDVAGTAVEALRGCLVAQAQVEYTVPAQIGDYTDFYTSVHHATNIGKLFRPDNPLMPNYKWVPIGYHGRASSIGISGQAFPRPKGQLKAPDAEAPVLAPSKRMDIELELGIFIGQGNEQGSPIGIEDAENHVFGICLLNDWSARDIQAWEYQPLGPFLSKNFASTVSPWIVTLEALAPYRVPFTRPEGDPQPLPYLDSAANRQGGSFDIQLQVGLLTDQMRAAGQSDAQLCRTSYRHAYWTVAQMVTHHTVNGCNLQPGDLFGSGTLSGPTLDQAGALIELTSGGKHPIALPNGESRTFLEDGDAVVLRGWCEQAGAARIGFGECWGQVLPARA</sequence>
<feature type="domain" description="Fumarylacetoacetase N-terminal" evidence="15">
    <location>
        <begin position="29"/>
        <end position="135"/>
    </location>
</feature>
<comment type="cofactor">
    <cofactor evidence="1 13">
        <name>Ca(2+)</name>
        <dbReference type="ChEBI" id="CHEBI:29108"/>
    </cofactor>
</comment>
<feature type="binding site" evidence="12">
    <location>
        <position position="375"/>
    </location>
    <ligand>
        <name>substrate</name>
    </ligand>
</feature>
<evidence type="ECO:0000256" key="9">
    <source>
        <dbReference type="ARBA" id="ARBA00022878"/>
    </source>
</evidence>
<evidence type="ECO:0000256" key="10">
    <source>
        <dbReference type="ARBA" id="ARBA00023232"/>
    </source>
</evidence>
<accession>A0A2S9KFH3</accession>
<evidence type="ECO:0000256" key="5">
    <source>
        <dbReference type="ARBA" id="ARBA00022723"/>
    </source>
</evidence>
<name>A0A2S9KFH3_9BURK</name>
<dbReference type="Gene3D" id="3.90.850.10">
    <property type="entry name" value="Fumarylacetoacetase-like, C-terminal domain"/>
    <property type="match status" value="1"/>
</dbReference>
<evidence type="ECO:0000259" key="14">
    <source>
        <dbReference type="Pfam" id="PF01557"/>
    </source>
</evidence>
<dbReference type="UniPathway" id="UPA00139">
    <property type="reaction ID" value="UER00341"/>
</dbReference>
<feature type="active site" description="Proton acceptor" evidence="11">
    <location>
        <position position="150"/>
    </location>
</feature>
<feature type="binding site" evidence="12">
    <location>
        <position position="256"/>
    </location>
    <ligand>
        <name>substrate</name>
    </ligand>
</feature>
<evidence type="ECO:0000256" key="6">
    <source>
        <dbReference type="ARBA" id="ARBA00022801"/>
    </source>
</evidence>
<organism evidence="16 17">
    <name type="scientific">Malikia spinosa</name>
    <dbReference type="NCBI Taxonomy" id="86180"/>
    <lineage>
        <taxon>Bacteria</taxon>
        <taxon>Pseudomonadati</taxon>
        <taxon>Pseudomonadota</taxon>
        <taxon>Betaproteobacteria</taxon>
        <taxon>Burkholderiales</taxon>
        <taxon>Comamonadaceae</taxon>
        <taxon>Malikia</taxon>
    </lineage>
</organism>
<dbReference type="PANTHER" id="PTHR43069">
    <property type="entry name" value="FUMARYLACETOACETASE"/>
    <property type="match status" value="1"/>
</dbReference>
<feature type="domain" description="Fumarylacetoacetase-like C-terminal" evidence="14">
    <location>
        <begin position="142"/>
        <end position="429"/>
    </location>
</feature>
<feature type="binding site" evidence="12">
    <location>
        <position position="145"/>
    </location>
    <ligand>
        <name>substrate</name>
    </ligand>
</feature>
<dbReference type="GO" id="GO:0046872">
    <property type="term" value="F:metal ion binding"/>
    <property type="evidence" value="ECO:0007669"/>
    <property type="project" value="UniProtKB-KW"/>
</dbReference>
<dbReference type="Pfam" id="PF09298">
    <property type="entry name" value="FAA_hydrolase_N"/>
    <property type="match status" value="1"/>
</dbReference>
<evidence type="ECO:0000256" key="3">
    <source>
        <dbReference type="ARBA" id="ARBA00004782"/>
    </source>
</evidence>
<dbReference type="EMBL" id="PVLR01000018">
    <property type="protein sequence ID" value="PRD69166.1"/>
    <property type="molecule type" value="Genomic_DNA"/>
</dbReference>
<comment type="pathway">
    <text evidence="3">Amino-acid degradation; L-phenylalanine degradation; acetoacetate and fumarate from L-phenylalanine: step 6/6.</text>
</comment>
<feature type="binding site" evidence="13">
    <location>
        <position position="273"/>
    </location>
    <ligand>
        <name>Mg(2+)</name>
        <dbReference type="ChEBI" id="CHEBI:18420"/>
    </ligand>
</feature>
<protein>
    <recommendedName>
        <fullName evidence="4">fumarylacetoacetase</fullName>
        <ecNumber evidence="4">3.7.1.2</ecNumber>
    </recommendedName>
</protein>
<dbReference type="SUPFAM" id="SSF63433">
    <property type="entry name" value="Fumarylacetoacetate hydrolase, FAH, N-terminal domain"/>
    <property type="match status" value="1"/>
</dbReference>
<keyword evidence="17" id="KW-1185">Reference proteome</keyword>
<feature type="binding site" evidence="12">
    <location>
        <position position="159"/>
    </location>
    <ligand>
        <name>substrate</name>
    </ligand>
</feature>
<feature type="binding site" evidence="13">
    <location>
        <position position="269"/>
    </location>
    <ligand>
        <name>Mg(2+)</name>
        <dbReference type="ChEBI" id="CHEBI:18420"/>
    </ligand>
</feature>
<dbReference type="EC" id="3.7.1.2" evidence="4"/>
<gene>
    <name evidence="16" type="primary">fahA</name>
    <name evidence="16" type="ORF">C6P61_07545</name>
</gene>
<keyword evidence="9" id="KW-0828">Tyrosine catabolism</keyword>